<evidence type="ECO:0000256" key="7">
    <source>
        <dbReference type="ARBA" id="ARBA00023136"/>
    </source>
</evidence>
<gene>
    <name evidence="8" type="primary">sdh3</name>
    <name evidence="8" type="ORF">DNF11_1508</name>
</gene>
<dbReference type="InterPro" id="IPR018495">
    <property type="entry name" value="Succ_DH_cyt_bsu_CS"/>
</dbReference>
<dbReference type="SUPFAM" id="SSF81343">
    <property type="entry name" value="Fumarate reductase respiratory complex transmembrane subunits"/>
    <property type="match status" value="1"/>
</dbReference>
<keyword evidence="4" id="KW-0479">Metal-binding</keyword>
<dbReference type="GO" id="GO:0046872">
    <property type="term" value="F:metal ion binding"/>
    <property type="evidence" value="ECO:0007669"/>
    <property type="project" value="UniProtKB-KW"/>
</dbReference>
<evidence type="ECO:0000256" key="3">
    <source>
        <dbReference type="ARBA" id="ARBA00022692"/>
    </source>
</evidence>
<dbReference type="VEuPathDB" id="FungiDB:DNF11_1508"/>
<dbReference type="GO" id="GO:0006121">
    <property type="term" value="P:mitochondrial electron transport, succinate to ubiquinone"/>
    <property type="evidence" value="ECO:0007669"/>
    <property type="project" value="TreeGrafter"/>
</dbReference>
<dbReference type="GO" id="GO:0005739">
    <property type="term" value="C:mitochondrion"/>
    <property type="evidence" value="ECO:0007669"/>
    <property type="project" value="GOC"/>
</dbReference>
<evidence type="ECO:0000313" key="8">
    <source>
        <dbReference type="EMBL" id="AYO42458.1"/>
    </source>
</evidence>
<keyword evidence="9" id="KW-1185">Reference proteome</keyword>
<keyword evidence="3" id="KW-0812">Transmembrane</keyword>
<dbReference type="GO" id="GO:0016020">
    <property type="term" value="C:membrane"/>
    <property type="evidence" value="ECO:0007669"/>
    <property type="project" value="UniProtKB-SubCell"/>
</dbReference>
<dbReference type="Proteomes" id="UP000269793">
    <property type="component" value="Chromosome III"/>
</dbReference>
<dbReference type="PROSITE" id="PS01000">
    <property type="entry name" value="SDH_CYT_1"/>
    <property type="match status" value="1"/>
</dbReference>
<comment type="subcellular location">
    <subcellularLocation>
        <location evidence="1">Membrane</location>
        <topology evidence="1">Multi-pass membrane protein</topology>
    </subcellularLocation>
</comment>
<dbReference type="InterPro" id="IPR014314">
    <property type="entry name" value="Succ_DH_cytb556"/>
</dbReference>
<dbReference type="CDD" id="cd03499">
    <property type="entry name" value="SQR_TypeC_SdhC"/>
    <property type="match status" value="1"/>
</dbReference>
<evidence type="ECO:0000256" key="5">
    <source>
        <dbReference type="ARBA" id="ARBA00022989"/>
    </source>
</evidence>
<dbReference type="OrthoDB" id="588261at2759"/>
<keyword evidence="6" id="KW-0408">Iron</keyword>
<dbReference type="Pfam" id="PF01127">
    <property type="entry name" value="Sdh_cyt"/>
    <property type="match status" value="1"/>
</dbReference>
<dbReference type="GO" id="GO:0006099">
    <property type="term" value="P:tricarboxylic acid cycle"/>
    <property type="evidence" value="ECO:0007669"/>
    <property type="project" value="InterPro"/>
</dbReference>
<accession>A0A3G2S5R9</accession>
<organism evidence="8 9">
    <name type="scientific">Malassezia restricta (strain ATCC 96810 / NBRC 103918 / CBS 7877)</name>
    <name type="common">Seborrheic dermatitis infection agent</name>
    <dbReference type="NCBI Taxonomy" id="425264"/>
    <lineage>
        <taxon>Eukaryota</taxon>
        <taxon>Fungi</taxon>
        <taxon>Dikarya</taxon>
        <taxon>Basidiomycota</taxon>
        <taxon>Ustilaginomycotina</taxon>
        <taxon>Malasseziomycetes</taxon>
        <taxon>Malasseziales</taxon>
        <taxon>Malasseziaceae</taxon>
        <taxon>Malassezia</taxon>
    </lineage>
</organism>
<evidence type="ECO:0000256" key="4">
    <source>
        <dbReference type="ARBA" id="ARBA00022723"/>
    </source>
</evidence>
<dbReference type="GO" id="GO:0009055">
    <property type="term" value="F:electron transfer activity"/>
    <property type="evidence" value="ECO:0007669"/>
    <property type="project" value="InterPro"/>
</dbReference>
<dbReference type="PROSITE" id="PS01001">
    <property type="entry name" value="SDH_CYT_2"/>
    <property type="match status" value="1"/>
</dbReference>
<name>A0A3G2S5R9_MALR7</name>
<evidence type="ECO:0000313" key="9">
    <source>
        <dbReference type="Proteomes" id="UP000269793"/>
    </source>
</evidence>
<evidence type="ECO:0000256" key="2">
    <source>
        <dbReference type="ARBA" id="ARBA00022617"/>
    </source>
</evidence>
<keyword evidence="7" id="KW-0472">Membrane</keyword>
<keyword evidence="5" id="KW-1133">Transmembrane helix</keyword>
<reference evidence="8 9" key="1">
    <citation type="submission" date="2018-10" db="EMBL/GenBank/DDBJ databases">
        <title>Complete genome sequence of Malassezia restricta CBS 7877.</title>
        <authorList>
            <person name="Morand S.C."/>
            <person name="Bertignac M."/>
            <person name="Iltis A."/>
            <person name="Kolder I."/>
            <person name="Pirovano W."/>
            <person name="Jourdain R."/>
            <person name="Clavaud C."/>
        </authorList>
    </citation>
    <scope>NUCLEOTIDE SEQUENCE [LARGE SCALE GENOMIC DNA]</scope>
    <source>
        <strain evidence="8 9">CBS 7877</strain>
    </source>
</reference>
<dbReference type="PANTHER" id="PTHR10978">
    <property type="entry name" value="SUCCINATE DEHYDROGENASE CYTOCHROME B560 SUBUNIT"/>
    <property type="match status" value="1"/>
</dbReference>
<dbReference type="EMBL" id="CP033150">
    <property type="protein sequence ID" value="AYO42458.1"/>
    <property type="molecule type" value="Genomic_DNA"/>
</dbReference>
<evidence type="ECO:0000256" key="1">
    <source>
        <dbReference type="ARBA" id="ARBA00004141"/>
    </source>
</evidence>
<dbReference type="STRING" id="425264.A0A3G2S5R9"/>
<dbReference type="Gene3D" id="1.20.1300.10">
    <property type="entry name" value="Fumarate reductase/succinate dehydrogenase, transmembrane subunit"/>
    <property type="match status" value="1"/>
</dbReference>
<dbReference type="InterPro" id="IPR034804">
    <property type="entry name" value="SQR/QFR_C/D"/>
</dbReference>
<keyword evidence="2" id="KW-0349">Heme</keyword>
<dbReference type="InterPro" id="IPR000701">
    <property type="entry name" value="SuccDH_FuR_B_TM-su"/>
</dbReference>
<dbReference type="NCBIfam" id="TIGR02970">
    <property type="entry name" value="succ_dehyd_cytB"/>
    <property type="match status" value="1"/>
</dbReference>
<dbReference type="PANTHER" id="PTHR10978:SF5">
    <property type="entry name" value="SUCCINATE DEHYDROGENASE CYTOCHROME B560 SUBUNIT, MITOCHONDRIAL"/>
    <property type="match status" value="1"/>
</dbReference>
<proteinExistence type="predicted"/>
<protein>
    <submittedName>
        <fullName evidence="8">Succinate dehydrogenase cytochrome B subunit, mitochondrial</fullName>
    </submittedName>
</protein>
<dbReference type="AlphaFoldDB" id="A0A3G2S5R9"/>
<evidence type="ECO:0000256" key="6">
    <source>
        <dbReference type="ARBA" id="ARBA00023004"/>
    </source>
</evidence>
<sequence>MSLFMASRLLRAPLRQTACVVGTARMAPCAIHTSAKVQGLPWAKNVPTTSMTEEQDLQHLNARRNDRPISPHVEIYQPQLTWCSSIAHRVTGVGLSGALYASAVAYVAAPYMGLGELVSSASLVDVVSHMPVWAKLLVKAPLAAAFSYHSLNGIRHLLWDWALCTTLRSSYAAGYAVIGLTGVATVGLCML</sequence>